<dbReference type="SUPFAM" id="SSF50494">
    <property type="entry name" value="Trypsin-like serine proteases"/>
    <property type="match status" value="1"/>
</dbReference>
<dbReference type="Proteomes" id="UP000199630">
    <property type="component" value="Unassembled WGS sequence"/>
</dbReference>
<protein>
    <submittedName>
        <fullName evidence="3">Putative peptidoglycan binding domain-containing protein</fullName>
    </submittedName>
</protein>
<dbReference type="SUPFAM" id="SSF47090">
    <property type="entry name" value="PGBD-like"/>
    <property type="match status" value="1"/>
</dbReference>
<feature type="domain" description="Peptidoglycan binding-like" evidence="2">
    <location>
        <begin position="171"/>
        <end position="221"/>
    </location>
</feature>
<keyword evidence="1" id="KW-0732">Signal</keyword>
<dbReference type="STRING" id="588602.SAMN04487991_0217"/>
<evidence type="ECO:0000313" key="3">
    <source>
        <dbReference type="EMBL" id="SFI54493.1"/>
    </source>
</evidence>
<name>A0A1I3J2W4_9RHOB</name>
<gene>
    <name evidence="3" type="ORF">SAMN04487991_0217</name>
</gene>
<dbReference type="InterPro" id="IPR009003">
    <property type="entry name" value="Peptidase_S1_PA"/>
</dbReference>
<evidence type="ECO:0000256" key="1">
    <source>
        <dbReference type="SAM" id="SignalP"/>
    </source>
</evidence>
<sequence>MKRYLAVAPIGVAATLLLTTALHAEQWIQIEAQPTLTQATEAAQGYAASLPNVVGFALPGRWHAIALGPYATEVEAESARQALRADRQIPGDSYITDGARFQSPFWPVGANLAVLSAATTAPDTPPAALSEEAADQVTEAAMTPGETLEQPPVVLDETPAEARASERQLDRSEREALQIALRFAGTYNSGIDGAFGPGTRRAMSEWQTLKGYEPTGVLTSRQRGEVLAAYRNAIDSLGMRPVVDEVAGIAIELPMGLVKFDSYAPPFAKYSATDGSDAQVLLISQTGDEATLGGLYEIMQTLEIVPMDGPRSRDKNSFTLTGSNARITSHTEARLVNGTVKGWTLIWPAGKGPSDEKRHQMALDAMKASFAPTDGILPDAYGDGAEQDIDLMAGLDIRRPEKAGSGFYVDDTGTVLTSADLVAQCARITLTDGNEATVSATEDGLALLTPSEPLAPLAVAAFDSHLPRLQSEVSVAGFAYADRLDAPTLNYGLMAEHKGLSGEEDLLRLAMNTLPGEAGGPLMNTAGAVIGMLLPTSAIPEAQGRSLPEDVAFAYDMEKLVGFLSANGVTATASDMASTGDADLVTIGRDLTVLVNCWN</sequence>
<dbReference type="InterPro" id="IPR036365">
    <property type="entry name" value="PGBD-like_sf"/>
</dbReference>
<dbReference type="Gene3D" id="2.40.10.120">
    <property type="match status" value="1"/>
</dbReference>
<dbReference type="Gene3D" id="1.10.101.10">
    <property type="entry name" value="PGBD-like superfamily/PGBD"/>
    <property type="match status" value="1"/>
</dbReference>
<accession>A0A1I3J2W4</accession>
<feature type="chain" id="PRO_5011784822" evidence="1">
    <location>
        <begin position="25"/>
        <end position="599"/>
    </location>
</feature>
<keyword evidence="4" id="KW-1185">Reference proteome</keyword>
<dbReference type="Pfam" id="PF13365">
    <property type="entry name" value="Trypsin_2"/>
    <property type="match status" value="1"/>
</dbReference>
<dbReference type="EMBL" id="FORH01000001">
    <property type="protein sequence ID" value="SFI54493.1"/>
    <property type="molecule type" value="Genomic_DNA"/>
</dbReference>
<dbReference type="RefSeq" id="WP_177212986.1">
    <property type="nucleotide sequence ID" value="NZ_FORH01000001.1"/>
</dbReference>
<proteinExistence type="predicted"/>
<dbReference type="InterPro" id="IPR002477">
    <property type="entry name" value="Peptidoglycan-bd-like"/>
</dbReference>
<reference evidence="4" key="1">
    <citation type="submission" date="2016-10" db="EMBL/GenBank/DDBJ databases">
        <authorList>
            <person name="Varghese N."/>
            <person name="Submissions S."/>
        </authorList>
    </citation>
    <scope>NUCLEOTIDE SEQUENCE [LARGE SCALE GENOMIC DNA]</scope>
    <source>
        <strain evidence="4">DSM 26471</strain>
    </source>
</reference>
<dbReference type="InterPro" id="IPR036366">
    <property type="entry name" value="PGBDSf"/>
</dbReference>
<organism evidence="3 4">
    <name type="scientific">Celeribacter neptunius</name>
    <dbReference type="NCBI Taxonomy" id="588602"/>
    <lineage>
        <taxon>Bacteria</taxon>
        <taxon>Pseudomonadati</taxon>
        <taxon>Pseudomonadota</taxon>
        <taxon>Alphaproteobacteria</taxon>
        <taxon>Rhodobacterales</taxon>
        <taxon>Roseobacteraceae</taxon>
        <taxon>Celeribacter</taxon>
    </lineage>
</organism>
<dbReference type="Pfam" id="PF01471">
    <property type="entry name" value="PG_binding_1"/>
    <property type="match status" value="1"/>
</dbReference>
<feature type="signal peptide" evidence="1">
    <location>
        <begin position="1"/>
        <end position="24"/>
    </location>
</feature>
<evidence type="ECO:0000259" key="2">
    <source>
        <dbReference type="Pfam" id="PF01471"/>
    </source>
</evidence>
<dbReference type="AlphaFoldDB" id="A0A1I3J2W4"/>
<evidence type="ECO:0000313" key="4">
    <source>
        <dbReference type="Proteomes" id="UP000199630"/>
    </source>
</evidence>